<evidence type="ECO:0000313" key="3">
    <source>
        <dbReference type="EMBL" id="TMI84693.1"/>
    </source>
</evidence>
<dbReference type="SUPFAM" id="SSF51735">
    <property type="entry name" value="NAD(P)-binding Rossmann-fold domains"/>
    <property type="match status" value="1"/>
</dbReference>
<proteinExistence type="predicted"/>
<gene>
    <name evidence="3" type="ORF">E6H04_00830</name>
</gene>
<feature type="domain" description="NAD-dependent epimerase/dehydratase" evidence="2">
    <location>
        <begin position="16"/>
        <end position="142"/>
    </location>
</feature>
<dbReference type="AlphaFoldDB" id="A0A537JMC0"/>
<evidence type="ECO:0000259" key="2">
    <source>
        <dbReference type="Pfam" id="PF01370"/>
    </source>
</evidence>
<dbReference type="Pfam" id="PF01370">
    <property type="entry name" value="Epimerase"/>
    <property type="match status" value="1"/>
</dbReference>
<reference evidence="3 4" key="1">
    <citation type="journal article" date="2019" name="Nat. Microbiol.">
        <title>Mediterranean grassland soil C-N compound turnover is dependent on rainfall and depth, and is mediated by genomically divergent microorganisms.</title>
        <authorList>
            <person name="Diamond S."/>
            <person name="Andeer P.F."/>
            <person name="Li Z."/>
            <person name="Crits-Christoph A."/>
            <person name="Burstein D."/>
            <person name="Anantharaman K."/>
            <person name="Lane K.R."/>
            <person name="Thomas B.C."/>
            <person name="Pan C."/>
            <person name="Northen T.R."/>
            <person name="Banfield J.F."/>
        </authorList>
    </citation>
    <scope>NUCLEOTIDE SEQUENCE [LARGE SCALE GENOMIC DNA]</scope>
    <source>
        <strain evidence="3">NP_7</strain>
    </source>
</reference>
<dbReference type="InterPro" id="IPR036291">
    <property type="entry name" value="NAD(P)-bd_dom_sf"/>
</dbReference>
<sequence>MRGWTRRCELSDRLRILLTGACGYLASQVRPVLGAAHDLRLVDLKDTDAQGRPVPGVAVVDLADPDRKKYARVFQGIDVVIHLAYNRPGGAPWGVDLPPIERFDGEFVNVRMAQHVYRSAFDAGVRRVVMASSNHAADWYEHTLVHARMRETVAPADLPLSDNFYGWTKASYELLGFVYACGALGRKLEVVQLRIGAPRDVSWRHYEGALSEQHVPPAGSGIENFKRDLGAYISERDFCQLVQRAVEAPRIENEHGVPWLVAYGISNNTRAFWSLESARRVLGYDPADDSEITYADDIRRVLTGPEARAPGGRVGGGRDAGRRPT</sequence>
<dbReference type="EMBL" id="VBAO01000020">
    <property type="protein sequence ID" value="TMI84693.1"/>
    <property type="molecule type" value="Genomic_DNA"/>
</dbReference>
<feature type="region of interest" description="Disordered" evidence="1">
    <location>
        <begin position="303"/>
        <end position="325"/>
    </location>
</feature>
<dbReference type="Proteomes" id="UP000320048">
    <property type="component" value="Unassembled WGS sequence"/>
</dbReference>
<organism evidence="3 4">
    <name type="scientific">Candidatus Segetimicrobium genomatis</name>
    <dbReference type="NCBI Taxonomy" id="2569760"/>
    <lineage>
        <taxon>Bacteria</taxon>
        <taxon>Bacillati</taxon>
        <taxon>Candidatus Sysuimicrobiota</taxon>
        <taxon>Candidatus Sysuimicrobiia</taxon>
        <taxon>Candidatus Sysuimicrobiales</taxon>
        <taxon>Candidatus Segetimicrobiaceae</taxon>
        <taxon>Candidatus Segetimicrobium</taxon>
    </lineage>
</organism>
<protein>
    <submittedName>
        <fullName evidence="3">NAD(P)-dependent oxidoreductase</fullName>
    </submittedName>
</protein>
<comment type="caution">
    <text evidence="3">The sequence shown here is derived from an EMBL/GenBank/DDBJ whole genome shotgun (WGS) entry which is preliminary data.</text>
</comment>
<accession>A0A537JMC0</accession>
<dbReference type="Gene3D" id="3.40.50.720">
    <property type="entry name" value="NAD(P)-binding Rossmann-like Domain"/>
    <property type="match status" value="1"/>
</dbReference>
<evidence type="ECO:0000256" key="1">
    <source>
        <dbReference type="SAM" id="MobiDB-lite"/>
    </source>
</evidence>
<name>A0A537JMC0_9BACT</name>
<dbReference type="InterPro" id="IPR001509">
    <property type="entry name" value="Epimerase_deHydtase"/>
</dbReference>
<evidence type="ECO:0000313" key="4">
    <source>
        <dbReference type="Proteomes" id="UP000320048"/>
    </source>
</evidence>